<feature type="compositionally biased region" description="Acidic residues" evidence="1">
    <location>
        <begin position="109"/>
        <end position="122"/>
    </location>
</feature>
<feature type="region of interest" description="Disordered" evidence="1">
    <location>
        <begin position="91"/>
        <end position="141"/>
    </location>
</feature>
<protein>
    <submittedName>
        <fullName evidence="2">Uncharacterized protein</fullName>
    </submittedName>
</protein>
<gene>
    <name evidence="2" type="ORF">FN846DRAFT_903865</name>
</gene>
<evidence type="ECO:0000256" key="1">
    <source>
        <dbReference type="SAM" id="MobiDB-lite"/>
    </source>
</evidence>
<accession>A0A5J5F6F5</accession>
<comment type="caution">
    <text evidence="2">The sequence shown here is derived from an EMBL/GenBank/DDBJ whole genome shotgun (WGS) entry which is preliminary data.</text>
</comment>
<dbReference type="EMBL" id="VXIS01000028">
    <property type="protein sequence ID" value="KAA8912120.1"/>
    <property type="molecule type" value="Genomic_DNA"/>
</dbReference>
<sequence length="141" mass="15812">MARGGEKDQAGRDRHYVGAYARVVWALKQELNACVEARRWLREQYDCLVDPNTMRIGSILDAPAGAAESAFHPGCAGWWPSVAEGEAARIALADDDDNDKAAEEKEKEDSEDGEEDEGEEEEWRGFSDYEALEEEWRGFSP</sequence>
<reference evidence="2 3" key="1">
    <citation type="submission" date="2019-09" db="EMBL/GenBank/DDBJ databases">
        <title>Draft genome of the ectomycorrhizal ascomycete Sphaerosporella brunnea.</title>
        <authorList>
            <consortium name="DOE Joint Genome Institute"/>
            <person name="Benucci G.M."/>
            <person name="Marozzi G."/>
            <person name="Antonielli L."/>
            <person name="Sanchez S."/>
            <person name="Marco P."/>
            <person name="Wang X."/>
            <person name="Falini L.B."/>
            <person name="Barry K."/>
            <person name="Haridas S."/>
            <person name="Lipzen A."/>
            <person name="Labutti K."/>
            <person name="Grigoriev I.V."/>
            <person name="Murat C."/>
            <person name="Martin F."/>
            <person name="Albertini E."/>
            <person name="Donnini D."/>
            <person name="Bonito G."/>
        </authorList>
    </citation>
    <scope>NUCLEOTIDE SEQUENCE [LARGE SCALE GENOMIC DNA]</scope>
    <source>
        <strain evidence="2 3">Sb_GMNB300</strain>
    </source>
</reference>
<name>A0A5J5F6F5_9PEZI</name>
<keyword evidence="3" id="KW-1185">Reference proteome</keyword>
<evidence type="ECO:0000313" key="2">
    <source>
        <dbReference type="EMBL" id="KAA8912120.1"/>
    </source>
</evidence>
<dbReference type="AlphaFoldDB" id="A0A5J5F6F5"/>
<dbReference type="Proteomes" id="UP000326924">
    <property type="component" value="Unassembled WGS sequence"/>
</dbReference>
<dbReference type="InParanoid" id="A0A5J5F6F5"/>
<feature type="compositionally biased region" description="Basic and acidic residues" evidence="1">
    <location>
        <begin position="99"/>
        <end position="108"/>
    </location>
</feature>
<organism evidence="2 3">
    <name type="scientific">Sphaerosporella brunnea</name>
    <dbReference type="NCBI Taxonomy" id="1250544"/>
    <lineage>
        <taxon>Eukaryota</taxon>
        <taxon>Fungi</taxon>
        <taxon>Dikarya</taxon>
        <taxon>Ascomycota</taxon>
        <taxon>Pezizomycotina</taxon>
        <taxon>Pezizomycetes</taxon>
        <taxon>Pezizales</taxon>
        <taxon>Pyronemataceae</taxon>
        <taxon>Sphaerosporella</taxon>
    </lineage>
</organism>
<evidence type="ECO:0000313" key="3">
    <source>
        <dbReference type="Proteomes" id="UP000326924"/>
    </source>
</evidence>
<proteinExistence type="predicted"/>